<dbReference type="OrthoDB" id="2364732at2759"/>
<keyword evidence="2" id="KW-1185">Reference proteome</keyword>
<dbReference type="EMBL" id="CAJPDT010000007">
    <property type="protein sequence ID" value="CAF9910688.1"/>
    <property type="molecule type" value="Genomic_DNA"/>
</dbReference>
<comment type="caution">
    <text evidence="1">The sequence shown here is derived from an EMBL/GenBank/DDBJ whole genome shotgun (WGS) entry which is preliminary data.</text>
</comment>
<name>A0A8H3IA29_9LECA</name>
<dbReference type="AlphaFoldDB" id="A0A8H3IA29"/>
<evidence type="ECO:0000313" key="1">
    <source>
        <dbReference type="EMBL" id="CAF9910688.1"/>
    </source>
</evidence>
<proteinExistence type="predicted"/>
<dbReference type="Proteomes" id="UP000664534">
    <property type="component" value="Unassembled WGS sequence"/>
</dbReference>
<sequence>MKPRCFHCGHTKAHNETQFRSNPTYKTPRESLVNDAIQRLLKHRFIVIRAPPLSGKTTLLDFMGAKILKDHPEIEPVKIRWPIPSKERTENKAYSDILEEGYGQAIEANRTGLDINEKRTPVYLIDDAHYYSYFDTDFWDDKLKRLQSKDPYFVLVCEHGSADMLFTGGDGP</sequence>
<accession>A0A8H3IA29</accession>
<evidence type="ECO:0000313" key="2">
    <source>
        <dbReference type="Proteomes" id="UP000664534"/>
    </source>
</evidence>
<gene>
    <name evidence="1" type="ORF">IMSHALPRED_009286</name>
</gene>
<reference evidence="1" key="1">
    <citation type="submission" date="2021-03" db="EMBL/GenBank/DDBJ databases">
        <authorList>
            <person name="Tagirdzhanova G."/>
        </authorList>
    </citation>
    <scope>NUCLEOTIDE SEQUENCE</scope>
</reference>
<protein>
    <submittedName>
        <fullName evidence="1">Uncharacterized protein</fullName>
    </submittedName>
</protein>
<organism evidence="1 2">
    <name type="scientific">Imshaugia aleurites</name>
    <dbReference type="NCBI Taxonomy" id="172621"/>
    <lineage>
        <taxon>Eukaryota</taxon>
        <taxon>Fungi</taxon>
        <taxon>Dikarya</taxon>
        <taxon>Ascomycota</taxon>
        <taxon>Pezizomycotina</taxon>
        <taxon>Lecanoromycetes</taxon>
        <taxon>OSLEUM clade</taxon>
        <taxon>Lecanoromycetidae</taxon>
        <taxon>Lecanorales</taxon>
        <taxon>Lecanorineae</taxon>
        <taxon>Parmeliaceae</taxon>
        <taxon>Imshaugia</taxon>
    </lineage>
</organism>